<dbReference type="OrthoDB" id="654211at2759"/>
<dbReference type="PROSITE" id="PS00028">
    <property type="entry name" value="ZINC_FINGER_C2H2_1"/>
    <property type="match status" value="1"/>
</dbReference>
<evidence type="ECO:0000256" key="1">
    <source>
        <dbReference type="PROSITE-ProRule" id="PRU00042"/>
    </source>
</evidence>
<reference evidence="4 5" key="1">
    <citation type="submission" date="2018-02" db="EMBL/GenBank/DDBJ databases">
        <title>The genomes of Aspergillus section Nigri reveals drivers in fungal speciation.</title>
        <authorList>
            <consortium name="DOE Joint Genome Institute"/>
            <person name="Vesth T.C."/>
            <person name="Nybo J."/>
            <person name="Theobald S."/>
            <person name="Brandl J."/>
            <person name="Frisvad J.C."/>
            <person name="Nielsen K.F."/>
            <person name="Lyhne E.K."/>
            <person name="Kogle M.E."/>
            <person name="Kuo A."/>
            <person name="Riley R."/>
            <person name="Clum A."/>
            <person name="Nolan M."/>
            <person name="Lipzen A."/>
            <person name="Salamov A."/>
            <person name="Henrissat B."/>
            <person name="Wiebenga A."/>
            <person name="De vries R.P."/>
            <person name="Grigoriev I.V."/>
            <person name="Mortensen U.H."/>
            <person name="Andersen M.R."/>
            <person name="Baker S.E."/>
        </authorList>
    </citation>
    <scope>NUCLEOTIDE SEQUENCE [LARGE SCALE GENOMIC DNA]</scope>
    <source>
        <strain evidence="4 5">CBS 707.79</strain>
    </source>
</reference>
<dbReference type="SMART" id="SM00355">
    <property type="entry name" value="ZnF_C2H2"/>
    <property type="match status" value="3"/>
</dbReference>
<evidence type="ECO:0000313" key="4">
    <source>
        <dbReference type="EMBL" id="PYH90073.1"/>
    </source>
</evidence>
<dbReference type="PROSITE" id="PS50157">
    <property type="entry name" value="ZINC_FINGER_C2H2_2"/>
    <property type="match status" value="1"/>
</dbReference>
<proteinExistence type="predicted"/>
<evidence type="ECO:0000259" key="3">
    <source>
        <dbReference type="PROSITE" id="PS50157"/>
    </source>
</evidence>
<dbReference type="VEuPathDB" id="FungiDB:BO71DRAFT_463634"/>
<keyword evidence="1" id="KW-0479">Metal-binding</keyword>
<sequence length="373" mass="42225">MHPNRRQGMTDDHRRETSFILLRHPELPRFVKHNHKYFLKVPLWTRQHLTAITSESSTMTARTTVDGATLLLPGCSSAYSTMSSRMQPHLFPAAAFQQAPLSDVHAMPGTVSYDFDQPHPINQNGADVGAIYFPDQDHYPPSYPNQDIPPSSFASNIEPFSQSLSNTSSTYYPLHQGAWLAAAAAATSSEPSSNTTTTTDYHHLTPSTHPSFSQQQPQQHELTPITTASIPSSTTDLDFDLDLDLDLDDLALQSLSDTSVRTQTRDLSNFGTQNPDGTWRCAYPGCSSHAVFRRGCDLRKHFNRHRKHLFCRYEGCPQAVRGGFSSKKDRDRHEAKHNPQIPCEWDGCRRVFSRVDNMKDHVRRIHKRRERDV</sequence>
<accession>A0A319DG95</accession>
<dbReference type="Proteomes" id="UP000247810">
    <property type="component" value="Unassembled WGS sequence"/>
</dbReference>
<evidence type="ECO:0000256" key="2">
    <source>
        <dbReference type="SAM" id="MobiDB-lite"/>
    </source>
</evidence>
<feature type="domain" description="C2H2-type" evidence="3">
    <location>
        <begin position="341"/>
        <end position="371"/>
    </location>
</feature>
<organism evidence="4 5">
    <name type="scientific">Aspergillus ellipticus CBS 707.79</name>
    <dbReference type="NCBI Taxonomy" id="1448320"/>
    <lineage>
        <taxon>Eukaryota</taxon>
        <taxon>Fungi</taxon>
        <taxon>Dikarya</taxon>
        <taxon>Ascomycota</taxon>
        <taxon>Pezizomycotina</taxon>
        <taxon>Eurotiomycetes</taxon>
        <taxon>Eurotiomycetidae</taxon>
        <taxon>Eurotiales</taxon>
        <taxon>Aspergillaceae</taxon>
        <taxon>Aspergillus</taxon>
        <taxon>Aspergillus subgen. Circumdati</taxon>
    </lineage>
</organism>
<evidence type="ECO:0000313" key="5">
    <source>
        <dbReference type="Proteomes" id="UP000247810"/>
    </source>
</evidence>
<keyword evidence="1" id="KW-0862">Zinc</keyword>
<keyword evidence="1" id="KW-0863">Zinc-finger</keyword>
<dbReference type="EMBL" id="KZ825998">
    <property type="protein sequence ID" value="PYH90073.1"/>
    <property type="molecule type" value="Genomic_DNA"/>
</dbReference>
<feature type="region of interest" description="Disordered" evidence="2">
    <location>
        <begin position="189"/>
        <end position="221"/>
    </location>
</feature>
<dbReference type="AlphaFoldDB" id="A0A319DG95"/>
<dbReference type="GO" id="GO:0008270">
    <property type="term" value="F:zinc ion binding"/>
    <property type="evidence" value="ECO:0007669"/>
    <property type="project" value="UniProtKB-KW"/>
</dbReference>
<dbReference type="SUPFAM" id="SSF57667">
    <property type="entry name" value="beta-beta-alpha zinc fingers"/>
    <property type="match status" value="1"/>
</dbReference>
<name>A0A319DG95_9EURO</name>
<keyword evidence="5" id="KW-1185">Reference proteome</keyword>
<dbReference type="InterPro" id="IPR036236">
    <property type="entry name" value="Znf_C2H2_sf"/>
</dbReference>
<dbReference type="InterPro" id="IPR013087">
    <property type="entry name" value="Znf_C2H2_type"/>
</dbReference>
<gene>
    <name evidence="4" type="ORF">BO71DRAFT_463634</name>
</gene>
<dbReference type="Gene3D" id="3.30.160.60">
    <property type="entry name" value="Classic Zinc Finger"/>
    <property type="match status" value="1"/>
</dbReference>
<dbReference type="STRING" id="1448320.A0A319DG95"/>
<protein>
    <recommendedName>
        <fullName evidence="3">C2H2-type domain-containing protein</fullName>
    </recommendedName>
</protein>